<evidence type="ECO:0000256" key="1">
    <source>
        <dbReference type="ARBA" id="ARBA00022729"/>
    </source>
</evidence>
<sequence>MSNSHIRPDRRQVIKGIGTAALVAGIGTPFIARAQSEVVKIGHLTPLTGFLGPLGEYAQLGVQLAVEELNAAGGIDGRQIELLMEDSVNPATASTKAERYITRDNVACIIGEISSASGLAIAQVVERNKKLFFNTGCNSDALRGSDCSRYMFHVEASNSQYVKGVGSAFLRDGLIDGKKIYFLTADYAYGQDLSRVGKNFIEANNGTVAWEDLVPTDATDFSAYILKIRQAQPDLIISNLAGNQITNFVKQYTEYGLDFPYGGFGFDTAVAWGAGKGNFGGEWPVVWHHKLENTGAQAFVQAFTAKWGKPPDNQAWGDYLATKLVAQAMTETKSTETDAVLEYFEGEPKLDILKAREGYFRKRDHQLIQEMYTMTAKPIDQLEDEWDLMLLGAAVPGEGEDLEAIAPTEAENACSFDAA</sequence>
<dbReference type="InterPro" id="IPR006311">
    <property type="entry name" value="TAT_signal"/>
</dbReference>
<dbReference type="Pfam" id="PF13458">
    <property type="entry name" value="Peripla_BP_6"/>
    <property type="match status" value="1"/>
</dbReference>
<dbReference type="PANTHER" id="PTHR30483:SF6">
    <property type="entry name" value="PERIPLASMIC BINDING PROTEIN OF ABC TRANSPORTER FOR NATURAL AMINO ACIDS"/>
    <property type="match status" value="1"/>
</dbReference>
<evidence type="ECO:0000313" key="3">
    <source>
        <dbReference type="EMBL" id="KKN92954.1"/>
    </source>
</evidence>
<organism evidence="3">
    <name type="scientific">marine sediment metagenome</name>
    <dbReference type="NCBI Taxonomy" id="412755"/>
    <lineage>
        <taxon>unclassified sequences</taxon>
        <taxon>metagenomes</taxon>
        <taxon>ecological metagenomes</taxon>
    </lineage>
</organism>
<dbReference type="EMBL" id="LAZR01000090">
    <property type="protein sequence ID" value="KKN92954.1"/>
    <property type="molecule type" value="Genomic_DNA"/>
</dbReference>
<evidence type="ECO:0000259" key="2">
    <source>
        <dbReference type="Pfam" id="PF13458"/>
    </source>
</evidence>
<reference evidence="3" key="1">
    <citation type="journal article" date="2015" name="Nature">
        <title>Complex archaea that bridge the gap between prokaryotes and eukaryotes.</title>
        <authorList>
            <person name="Spang A."/>
            <person name="Saw J.H."/>
            <person name="Jorgensen S.L."/>
            <person name="Zaremba-Niedzwiedzka K."/>
            <person name="Martijn J."/>
            <person name="Lind A.E."/>
            <person name="van Eijk R."/>
            <person name="Schleper C."/>
            <person name="Guy L."/>
            <person name="Ettema T.J."/>
        </authorList>
    </citation>
    <scope>NUCLEOTIDE SEQUENCE</scope>
</reference>
<dbReference type="InterPro" id="IPR051010">
    <property type="entry name" value="BCAA_transport"/>
</dbReference>
<dbReference type="InterPro" id="IPR028081">
    <property type="entry name" value="Leu-bd"/>
</dbReference>
<dbReference type="AlphaFoldDB" id="A0A0F9UMQ9"/>
<dbReference type="InterPro" id="IPR019546">
    <property type="entry name" value="TAT_signal_bac_arc"/>
</dbReference>
<dbReference type="InterPro" id="IPR028082">
    <property type="entry name" value="Peripla_BP_I"/>
</dbReference>
<dbReference type="NCBIfam" id="TIGR01409">
    <property type="entry name" value="TAT_signal_seq"/>
    <property type="match status" value="1"/>
</dbReference>
<feature type="domain" description="Leucine-binding protein" evidence="2">
    <location>
        <begin position="39"/>
        <end position="377"/>
    </location>
</feature>
<keyword evidence="1" id="KW-0732">Signal</keyword>
<dbReference type="PROSITE" id="PS51318">
    <property type="entry name" value="TAT"/>
    <property type="match status" value="1"/>
</dbReference>
<gene>
    <name evidence="3" type="ORF">LCGC14_0202530</name>
</gene>
<accession>A0A0F9UMQ9</accession>
<protein>
    <recommendedName>
        <fullName evidence="2">Leucine-binding protein domain-containing protein</fullName>
    </recommendedName>
</protein>
<name>A0A0F9UMQ9_9ZZZZ</name>
<dbReference type="PANTHER" id="PTHR30483">
    <property type="entry name" value="LEUCINE-SPECIFIC-BINDING PROTEIN"/>
    <property type="match status" value="1"/>
</dbReference>
<proteinExistence type="predicted"/>
<dbReference type="Gene3D" id="3.40.50.2300">
    <property type="match status" value="2"/>
</dbReference>
<comment type="caution">
    <text evidence="3">The sequence shown here is derived from an EMBL/GenBank/DDBJ whole genome shotgun (WGS) entry which is preliminary data.</text>
</comment>
<dbReference type="SUPFAM" id="SSF53822">
    <property type="entry name" value="Periplasmic binding protein-like I"/>
    <property type="match status" value="1"/>
</dbReference>